<proteinExistence type="predicted"/>
<evidence type="ECO:0000256" key="1">
    <source>
        <dbReference type="SAM" id="MobiDB-lite"/>
    </source>
</evidence>
<reference evidence="2" key="1">
    <citation type="submission" date="2022-06" db="EMBL/GenBank/DDBJ databases">
        <title>Complete genome of Pseudomonas hydrolytica DSWY01T.</title>
        <authorList>
            <person name="Jung J."/>
            <person name="Jeon C.O."/>
        </authorList>
    </citation>
    <scope>NUCLEOTIDE SEQUENCE</scope>
    <source>
        <strain evidence="2">DSWY01</strain>
    </source>
</reference>
<gene>
    <name evidence="2" type="ORF">L1F06_014270</name>
</gene>
<evidence type="ECO:0000313" key="2">
    <source>
        <dbReference type="EMBL" id="USR37841.1"/>
    </source>
</evidence>
<keyword evidence="3" id="KW-1185">Reference proteome</keyword>
<dbReference type="EMBL" id="CP099397">
    <property type="protein sequence ID" value="USR37841.1"/>
    <property type="molecule type" value="Genomic_DNA"/>
</dbReference>
<dbReference type="GeneID" id="300082156"/>
<sequence length="146" mass="16130">MDKKPNRTGFLAGQLTFGDDFDTLGQTEIKATFEGEPEPAPCTEPCLATKEGEGQRCQVCGFPATAGHVQGVVDGERYSLLICPGCLKHAVLCLRDSHRQCRLFDDDFEIEELCRFGKAPPTHGGEEKDWQQMKPVGREFGADHDD</sequence>
<feature type="compositionally biased region" description="Basic and acidic residues" evidence="1">
    <location>
        <begin position="124"/>
        <end position="146"/>
    </location>
</feature>
<organism evidence="2 3">
    <name type="scientific">Ectopseudomonas hydrolytica</name>
    <dbReference type="NCBI Taxonomy" id="2493633"/>
    <lineage>
        <taxon>Bacteria</taxon>
        <taxon>Pseudomonadati</taxon>
        <taxon>Pseudomonadota</taxon>
        <taxon>Gammaproteobacteria</taxon>
        <taxon>Pseudomonadales</taxon>
        <taxon>Pseudomonadaceae</taxon>
        <taxon>Ectopseudomonas</taxon>
    </lineage>
</organism>
<evidence type="ECO:0000313" key="3">
    <source>
        <dbReference type="Proteomes" id="UP001054897"/>
    </source>
</evidence>
<name>A0ABY5A2E2_9GAMM</name>
<dbReference type="Proteomes" id="UP001054897">
    <property type="component" value="Chromosome"/>
</dbReference>
<protein>
    <submittedName>
        <fullName evidence="2">Uncharacterized protein</fullName>
    </submittedName>
</protein>
<accession>A0ABY5A2E2</accession>
<dbReference type="RefSeq" id="WP_129482269.1">
    <property type="nucleotide sequence ID" value="NZ_CP099397.1"/>
</dbReference>
<feature type="region of interest" description="Disordered" evidence="1">
    <location>
        <begin position="121"/>
        <end position="146"/>
    </location>
</feature>